<dbReference type="AlphaFoldDB" id="A0A425Y6H3"/>
<dbReference type="InterPro" id="IPR042099">
    <property type="entry name" value="ANL_N_sf"/>
</dbReference>
<dbReference type="Proteomes" id="UP000285794">
    <property type="component" value="Unassembled WGS sequence"/>
</dbReference>
<dbReference type="InterPro" id="IPR020845">
    <property type="entry name" value="AMP-binding_CS"/>
</dbReference>
<dbReference type="GO" id="GO:0006631">
    <property type="term" value="P:fatty acid metabolic process"/>
    <property type="evidence" value="ECO:0007669"/>
    <property type="project" value="TreeGrafter"/>
</dbReference>
<evidence type="ECO:0000313" key="6">
    <source>
        <dbReference type="Proteomes" id="UP000285794"/>
    </source>
</evidence>
<accession>A0A425Y6H3</accession>
<proteinExistence type="inferred from homology"/>
<dbReference type="Gene3D" id="3.30.300.30">
    <property type="match status" value="1"/>
</dbReference>
<dbReference type="Pfam" id="PF13193">
    <property type="entry name" value="AMP-binding_C"/>
    <property type="match status" value="1"/>
</dbReference>
<feature type="domain" description="AMP-binding enzyme C-terminal" evidence="4">
    <location>
        <begin position="406"/>
        <end position="483"/>
    </location>
</feature>
<gene>
    <name evidence="5" type="ORF">DWB61_03035</name>
</gene>
<dbReference type="EMBL" id="QQWG01000002">
    <property type="protein sequence ID" value="RRG24107.1"/>
    <property type="molecule type" value="Genomic_DNA"/>
</dbReference>
<dbReference type="InterPro" id="IPR000873">
    <property type="entry name" value="AMP-dep_synth/lig_dom"/>
</dbReference>
<dbReference type="InterPro" id="IPR025110">
    <property type="entry name" value="AMP-bd_C"/>
</dbReference>
<evidence type="ECO:0000259" key="4">
    <source>
        <dbReference type="Pfam" id="PF13193"/>
    </source>
</evidence>
<dbReference type="PANTHER" id="PTHR43201">
    <property type="entry name" value="ACYL-COA SYNTHETASE"/>
    <property type="match status" value="1"/>
</dbReference>
<dbReference type="OrthoDB" id="9778383at2"/>
<comment type="caution">
    <text evidence="5">The sequence shown here is derived from an EMBL/GenBank/DDBJ whole genome shotgun (WGS) entry which is preliminary data.</text>
</comment>
<dbReference type="PROSITE" id="PS00455">
    <property type="entry name" value="AMP_BINDING"/>
    <property type="match status" value="1"/>
</dbReference>
<evidence type="ECO:0000313" key="5">
    <source>
        <dbReference type="EMBL" id="RRG24107.1"/>
    </source>
</evidence>
<dbReference type="SUPFAM" id="SSF56801">
    <property type="entry name" value="Acetyl-CoA synthetase-like"/>
    <property type="match status" value="1"/>
</dbReference>
<sequence length="491" mass="55254">MNVVDYLFLESESLDKDFVIGPNETIAYKQIYKESMLFANYLKNLIGEKQGVLLASENSVLFIVTYLAIIKSGNICIPIDPTIEQDNFEYIVKTSKSKCIVFSDRFTKIISKSVDYKIDKNRFDEIIKNSDLKTAKFSDEFDSNRIAEILYTSGSTGIPKGVMISHKNIIANTNSIISYLKLKTDDIMGVVLPFYYCYGLSLLHTHLKVGASLVLINNFIFLPTVINNIKGYNCTGFAGVPSHFQILLKKSESFKNTNFPNLRYVTQAGGKLHNSFIEEFIEIFSNIEFFVMYGQTEATARLSYLPPEKLKEKIGSIGKSIPDVILKVLNENGEVAETGELGEIVAKGDNIMRGYFKDKEGTKDVLKNGWLYTGDIGSMDEDGFIYLQSRKKEIIKVGGKRVSPKEIEEVIVSINEVVDCTVIAVRDDLLGEAIKAIVVLKNDCDEKQIKKQILKKCHQKLQIHKVPQLICFEEAMQVSSSGKKIRSHSII</sequence>
<dbReference type="RefSeq" id="WP_125029417.1">
    <property type="nucleotide sequence ID" value="NZ_JAPXVP010000002.1"/>
</dbReference>
<dbReference type="PANTHER" id="PTHR43201:SF5">
    <property type="entry name" value="MEDIUM-CHAIN ACYL-COA LIGASE ACSF2, MITOCHONDRIAL"/>
    <property type="match status" value="1"/>
</dbReference>
<name>A0A425Y6H3_9BACT</name>
<evidence type="ECO:0000256" key="2">
    <source>
        <dbReference type="ARBA" id="ARBA00022598"/>
    </source>
</evidence>
<dbReference type="GO" id="GO:0031956">
    <property type="term" value="F:medium-chain fatty acid-CoA ligase activity"/>
    <property type="evidence" value="ECO:0007669"/>
    <property type="project" value="TreeGrafter"/>
</dbReference>
<evidence type="ECO:0000256" key="1">
    <source>
        <dbReference type="ARBA" id="ARBA00006432"/>
    </source>
</evidence>
<dbReference type="Pfam" id="PF00501">
    <property type="entry name" value="AMP-binding"/>
    <property type="match status" value="1"/>
</dbReference>
<reference evidence="5 6" key="1">
    <citation type="submission" date="2018-07" db="EMBL/GenBank/DDBJ databases">
        <title>Draft genome sequence of Ancylomarina sp. M1P.</title>
        <authorList>
            <person name="Yadav S."/>
            <person name="Villanueva L."/>
            <person name="Damste J.S.S."/>
        </authorList>
    </citation>
    <scope>NUCLEOTIDE SEQUENCE [LARGE SCALE GENOMIC DNA]</scope>
    <source>
        <strain evidence="5 6">M1P</strain>
    </source>
</reference>
<protein>
    <submittedName>
        <fullName evidence="5">AMP-dependent synthetase</fullName>
    </submittedName>
</protein>
<organism evidence="5 6">
    <name type="scientific">Ancylomarina euxinus</name>
    <dbReference type="NCBI Taxonomy" id="2283627"/>
    <lineage>
        <taxon>Bacteria</taxon>
        <taxon>Pseudomonadati</taxon>
        <taxon>Bacteroidota</taxon>
        <taxon>Bacteroidia</taxon>
        <taxon>Marinilabiliales</taxon>
        <taxon>Marinifilaceae</taxon>
        <taxon>Ancylomarina</taxon>
    </lineage>
</organism>
<feature type="domain" description="AMP-dependent synthetase/ligase" evidence="3">
    <location>
        <begin position="15"/>
        <end position="356"/>
    </location>
</feature>
<dbReference type="Gene3D" id="3.40.50.12780">
    <property type="entry name" value="N-terminal domain of ligase-like"/>
    <property type="match status" value="1"/>
</dbReference>
<keyword evidence="6" id="KW-1185">Reference proteome</keyword>
<dbReference type="InterPro" id="IPR045851">
    <property type="entry name" value="AMP-bd_C_sf"/>
</dbReference>
<comment type="similarity">
    <text evidence="1">Belongs to the ATP-dependent AMP-binding enzyme family.</text>
</comment>
<keyword evidence="2" id="KW-0436">Ligase</keyword>
<evidence type="ECO:0000259" key="3">
    <source>
        <dbReference type="Pfam" id="PF00501"/>
    </source>
</evidence>